<evidence type="ECO:0000256" key="1">
    <source>
        <dbReference type="SAM" id="MobiDB-lite"/>
    </source>
</evidence>
<reference evidence="3 4" key="1">
    <citation type="journal article" date="2018" name="Mycol. Prog.">
        <title>Coniella lustricola, a new species from submerged detritus.</title>
        <authorList>
            <person name="Raudabaugh D.B."/>
            <person name="Iturriaga T."/>
            <person name="Carver A."/>
            <person name="Mondo S."/>
            <person name="Pangilinan J."/>
            <person name="Lipzen A."/>
            <person name="He G."/>
            <person name="Amirebrahimi M."/>
            <person name="Grigoriev I.V."/>
            <person name="Miller A.N."/>
        </authorList>
    </citation>
    <scope>NUCLEOTIDE SEQUENCE [LARGE SCALE GENOMIC DNA]</scope>
    <source>
        <strain evidence="3 4">B22-T-1</strain>
    </source>
</reference>
<keyword evidence="3" id="KW-0378">Hydrolase</keyword>
<name>A0A2T2ZT18_9PEZI</name>
<dbReference type="GO" id="GO:0016787">
    <property type="term" value="F:hydrolase activity"/>
    <property type="evidence" value="ECO:0007669"/>
    <property type="project" value="UniProtKB-KW"/>
</dbReference>
<gene>
    <name evidence="3" type="ORF">BD289DRAFT_447519</name>
</gene>
<dbReference type="OrthoDB" id="8119704at2759"/>
<dbReference type="EMBL" id="KZ678750">
    <property type="protein sequence ID" value="PSR75628.1"/>
    <property type="molecule type" value="Genomic_DNA"/>
</dbReference>
<keyword evidence="4" id="KW-1185">Reference proteome</keyword>
<proteinExistence type="predicted"/>
<dbReference type="PANTHER" id="PTHR43798">
    <property type="entry name" value="MONOACYLGLYCEROL LIPASE"/>
    <property type="match status" value="1"/>
</dbReference>
<dbReference type="SUPFAM" id="SSF53474">
    <property type="entry name" value="alpha/beta-Hydrolases"/>
    <property type="match status" value="1"/>
</dbReference>
<dbReference type="AlphaFoldDB" id="A0A2T2ZT18"/>
<dbReference type="InterPro" id="IPR050266">
    <property type="entry name" value="AB_hydrolase_sf"/>
</dbReference>
<dbReference type="PANTHER" id="PTHR43798:SF33">
    <property type="entry name" value="HYDROLASE, PUTATIVE (AFU_ORTHOLOGUE AFUA_2G14860)-RELATED"/>
    <property type="match status" value="1"/>
</dbReference>
<evidence type="ECO:0000313" key="3">
    <source>
        <dbReference type="EMBL" id="PSR75628.1"/>
    </source>
</evidence>
<dbReference type="STRING" id="2025994.A0A2T2ZT18"/>
<accession>A0A2T2ZT18</accession>
<dbReference type="InterPro" id="IPR029058">
    <property type="entry name" value="AB_hydrolase_fold"/>
</dbReference>
<evidence type="ECO:0000259" key="2">
    <source>
        <dbReference type="Pfam" id="PF00561"/>
    </source>
</evidence>
<sequence>MPSSPGQLANMRRPSTRSLSVSTSMRFHGLYNGMAASDNDDSMHETLTITTDNSSSASHDSQATLHTTATASSPRPPMFVQELHPFAPETIVLLHVLFSCSLEWKQVAPKLTEYHLLIPDLPCHSQSKNTARRDDFSPELCVEHVAELIRERAHDGRAHIVGLSTGGVVAHLLTARYPDLVRSVFISGAWPSGGIRAIGTRSPRIIYSALWALLHSPGYLFFKASGLGGEYQNDELLAEVKRNGSSRLIKGMDLPSFTVDKLQGVAQAGKRICLVAGGKGHDNQGEMAEAARWLREYGIEECGGEVAAFVVRDAIHAWNLQSPVVFARGIQCWIEERRMPAEFELVPL</sequence>
<feature type="region of interest" description="Disordered" evidence="1">
    <location>
        <begin position="1"/>
        <end position="20"/>
    </location>
</feature>
<dbReference type="GO" id="GO:0016020">
    <property type="term" value="C:membrane"/>
    <property type="evidence" value="ECO:0007669"/>
    <property type="project" value="TreeGrafter"/>
</dbReference>
<dbReference type="InterPro" id="IPR000073">
    <property type="entry name" value="AB_hydrolase_1"/>
</dbReference>
<dbReference type="InParanoid" id="A0A2T2ZT18"/>
<dbReference type="Gene3D" id="3.40.50.1820">
    <property type="entry name" value="alpha/beta hydrolase"/>
    <property type="match status" value="1"/>
</dbReference>
<protein>
    <submittedName>
        <fullName evidence="3">Alpha/Beta hydrolase protein</fullName>
    </submittedName>
</protein>
<evidence type="ECO:0000313" key="4">
    <source>
        <dbReference type="Proteomes" id="UP000241462"/>
    </source>
</evidence>
<dbReference type="Proteomes" id="UP000241462">
    <property type="component" value="Unassembled WGS sequence"/>
</dbReference>
<dbReference type="Pfam" id="PF00561">
    <property type="entry name" value="Abhydrolase_1"/>
    <property type="match status" value="1"/>
</dbReference>
<feature type="region of interest" description="Disordered" evidence="1">
    <location>
        <begin position="50"/>
        <end position="73"/>
    </location>
</feature>
<feature type="domain" description="AB hydrolase-1" evidence="2">
    <location>
        <begin position="90"/>
        <end position="194"/>
    </location>
</feature>
<organism evidence="3 4">
    <name type="scientific">Coniella lustricola</name>
    <dbReference type="NCBI Taxonomy" id="2025994"/>
    <lineage>
        <taxon>Eukaryota</taxon>
        <taxon>Fungi</taxon>
        <taxon>Dikarya</taxon>
        <taxon>Ascomycota</taxon>
        <taxon>Pezizomycotina</taxon>
        <taxon>Sordariomycetes</taxon>
        <taxon>Sordariomycetidae</taxon>
        <taxon>Diaporthales</taxon>
        <taxon>Schizoparmaceae</taxon>
        <taxon>Coniella</taxon>
    </lineage>
</organism>